<organism evidence="2 3">
    <name type="scientific">Polarella glacialis</name>
    <name type="common">Dinoflagellate</name>
    <dbReference type="NCBI Taxonomy" id="89957"/>
    <lineage>
        <taxon>Eukaryota</taxon>
        <taxon>Sar</taxon>
        <taxon>Alveolata</taxon>
        <taxon>Dinophyceae</taxon>
        <taxon>Suessiales</taxon>
        <taxon>Suessiaceae</taxon>
        <taxon>Polarella</taxon>
    </lineage>
</organism>
<gene>
    <name evidence="2" type="ORF">PGLA1383_LOCUS48929</name>
</gene>
<feature type="region of interest" description="Disordered" evidence="1">
    <location>
        <begin position="211"/>
        <end position="308"/>
    </location>
</feature>
<sequence>MGQDRKPAQVAPPQDRKGEQPRTSAQKGAGMSARKREQALDSEIRQNLEKVGHLTDELDGMLAEMGRQTVVVRLSGGQAGVSAKGKFPSFRIAAGMQRTIEVKLPQVSSEESGEWHVTIEAHLDSKFHEDKTAHNNHVSKLLPEEPFEISVCDTAQRASDSGPYRATGISGGRKPCTLSFSTDCNSCFLNLWAKKACHVLLACRALPIQPTQAAGQVPNRAEQSRPMPTRDGEEGSDSSDSSAGGDGPDGHARRLRSSKADRRLQGKIKRIRQAMSLDDDTRKQGQKRSGRGKKHSGASTPSSDHELEHVARSLSIRFGEFVFPDGRNLKDPVQIRQAQLRVLQLWLGPIHPLFTPGSRRARGSWVRQLSADCPRKLIRFLRKTAQDRSALVTLMVGGAMAFFLRRQRELHLVRARTALRQLMWYKSLFAASRFRFLVVFAARGREQTRDAALALRAPVGFSSPGAPTAVAPMARRKSLLSAPVGSEKSAVELVRGYNDTFGRAGRSSDPGKGHARSGGPAVAEASEGGEKSIQPNSPMTPQRAVGRKDLGPVNLGEAFRLSRQGFFVHPRPSIRGPQTFATSPPAPEAETTCSHSKGKLPSALNSAAQDAKQRGKAAVKELSSRLGRHIVPQGQSFSEPAHAGMDDQAKLAIQEVNSATLVMTIRQRELPLALSGSEVKFIGAEQFQSFYQKTITRAAEDLVRRRACEANNIVPVTKNKKSKVFTKRYLLRFFDDEQPDLPWLPLIQSLMLVIRGRAAFHSAAERDLYEAKLRTFNEERKAAQQRSGFFAPLEAALWSHPVVLALTARLQRAMARGEGAAAWKGSLFEGRCQIASGRDVTGSSLTSAALSDGGTSALLLRRAVEIAGPFNTISKPLLEGLDRMVGPPGYLATRTASGFPVRNFGGKDTTLDYVFRQDDHALDIPRDTEPKEFRIEDLRKRRLAAALHASTLEGGSSPKGRLDALVADAEARAQSNYHDWVMRSEVPESAREWKKQLLPYFESLSSPSWSQVLAPDASTRGAAVTLKNSTGIPRAAGKDRRVRSVPSSSTQTAKSPSASTVSRTVMPSTVMEPPQTVEDVGRWLAQSDALQTIKGAEGMAFRCAVGWQSGWREDPMSSEEIVRVRILERRGRRRGVPPLNDSAPRSAR</sequence>
<evidence type="ECO:0000256" key="1">
    <source>
        <dbReference type="SAM" id="MobiDB-lite"/>
    </source>
</evidence>
<evidence type="ECO:0000313" key="3">
    <source>
        <dbReference type="Proteomes" id="UP000654075"/>
    </source>
</evidence>
<dbReference type="OrthoDB" id="485451at2759"/>
<keyword evidence="3" id="KW-1185">Reference proteome</keyword>
<feature type="compositionally biased region" description="Basic and acidic residues" evidence="1">
    <location>
        <begin position="34"/>
        <end position="43"/>
    </location>
</feature>
<accession>A0A813H605</accession>
<reference evidence="2" key="1">
    <citation type="submission" date="2021-02" db="EMBL/GenBank/DDBJ databases">
        <authorList>
            <person name="Dougan E. K."/>
            <person name="Rhodes N."/>
            <person name="Thang M."/>
            <person name="Chan C."/>
        </authorList>
    </citation>
    <scope>NUCLEOTIDE SEQUENCE</scope>
</reference>
<proteinExistence type="predicted"/>
<feature type="region of interest" description="Disordered" evidence="1">
    <location>
        <begin position="1025"/>
        <end position="1064"/>
    </location>
</feature>
<feature type="region of interest" description="Disordered" evidence="1">
    <location>
        <begin position="501"/>
        <end position="549"/>
    </location>
</feature>
<comment type="caution">
    <text evidence="2">The sequence shown here is derived from an EMBL/GenBank/DDBJ whole genome shotgun (WGS) entry which is preliminary data.</text>
</comment>
<feature type="compositionally biased region" description="Basic residues" evidence="1">
    <location>
        <begin position="284"/>
        <end position="296"/>
    </location>
</feature>
<dbReference type="Proteomes" id="UP000654075">
    <property type="component" value="Unassembled WGS sequence"/>
</dbReference>
<protein>
    <submittedName>
        <fullName evidence="2">Uncharacterized protein</fullName>
    </submittedName>
</protein>
<feature type="compositionally biased region" description="Basic and acidic residues" evidence="1">
    <location>
        <begin position="248"/>
        <end position="264"/>
    </location>
</feature>
<evidence type="ECO:0000313" key="2">
    <source>
        <dbReference type="EMBL" id="CAE8633015.1"/>
    </source>
</evidence>
<feature type="compositionally biased region" description="Polar residues" evidence="1">
    <location>
        <begin position="1045"/>
        <end position="1064"/>
    </location>
</feature>
<name>A0A813H605_POLGL</name>
<feature type="region of interest" description="Disordered" evidence="1">
    <location>
        <begin position="569"/>
        <end position="601"/>
    </location>
</feature>
<dbReference type="AlphaFoldDB" id="A0A813H605"/>
<feature type="region of interest" description="Disordered" evidence="1">
    <location>
        <begin position="1"/>
        <end position="43"/>
    </location>
</feature>
<dbReference type="EMBL" id="CAJNNV010030595">
    <property type="protein sequence ID" value="CAE8633015.1"/>
    <property type="molecule type" value="Genomic_DNA"/>
</dbReference>